<gene>
    <name evidence="2" type="ORF">MSSD14B_23840</name>
</gene>
<evidence type="ECO:0000256" key="1">
    <source>
        <dbReference type="SAM" id="Phobius"/>
    </source>
</evidence>
<organism evidence="2 3">
    <name type="scientific">Marinobacter salsuginis</name>
    <dbReference type="NCBI Taxonomy" id="418719"/>
    <lineage>
        <taxon>Bacteria</taxon>
        <taxon>Pseudomonadati</taxon>
        <taxon>Pseudomonadota</taxon>
        <taxon>Gammaproteobacteria</taxon>
        <taxon>Pseudomonadales</taxon>
        <taxon>Marinobacteraceae</taxon>
        <taxon>Marinobacter</taxon>
    </lineage>
</organism>
<name>A0A5M3Q0X9_9GAMM</name>
<protein>
    <submittedName>
        <fullName evidence="2">Uncharacterized protein</fullName>
    </submittedName>
</protein>
<comment type="caution">
    <text evidence="2">The sequence shown here is derived from an EMBL/GenBank/DDBJ whole genome shotgun (WGS) entry which is preliminary data.</text>
</comment>
<keyword evidence="1" id="KW-1133">Transmembrane helix</keyword>
<dbReference type="AlphaFoldDB" id="A0A5M3Q0X9"/>
<sequence>MKQNTIQISEKTQRTLVLLGLIAGGVALVIAGTSGYEATRLWGEQIAQTQIIVGGVMASFSFAALMW</sequence>
<keyword evidence="1" id="KW-0472">Membrane</keyword>
<dbReference type="RefSeq" id="WP_136630068.1">
    <property type="nucleotide sequence ID" value="NZ_BGZI01000015.1"/>
</dbReference>
<accession>A0A5M3Q0X9</accession>
<proteinExistence type="predicted"/>
<feature type="transmembrane region" description="Helical" evidence="1">
    <location>
        <begin position="46"/>
        <end position="66"/>
    </location>
</feature>
<feature type="transmembrane region" description="Helical" evidence="1">
    <location>
        <begin position="16"/>
        <end position="34"/>
    </location>
</feature>
<keyword evidence="1" id="KW-0812">Transmembrane</keyword>
<evidence type="ECO:0000313" key="2">
    <source>
        <dbReference type="EMBL" id="GBO88716.1"/>
    </source>
</evidence>
<evidence type="ECO:0000313" key="3">
    <source>
        <dbReference type="Proteomes" id="UP000387223"/>
    </source>
</evidence>
<dbReference type="EMBL" id="BGZI01000015">
    <property type="protein sequence ID" value="GBO88716.1"/>
    <property type="molecule type" value="Genomic_DNA"/>
</dbReference>
<reference evidence="2 3" key="1">
    <citation type="journal article" date="2019" name="J. Gen. Appl. Microbiol.">
        <title>Aerobic degradation of cis-dichloroethene by the marine bacterium Marinobacter salsuginis strain 5N-3.</title>
        <authorList>
            <person name="Inoue Y."/>
            <person name="Fukunaga Y."/>
            <person name="Katsumata H."/>
            <person name="Ohji S."/>
            <person name="Hosoyama A."/>
            <person name="Mori K."/>
            <person name="Ando K."/>
        </authorList>
    </citation>
    <scope>NUCLEOTIDE SEQUENCE [LARGE SCALE GENOMIC DNA]</scope>
    <source>
        <strain evidence="2 3">NBRC 109114</strain>
    </source>
</reference>
<dbReference type="Proteomes" id="UP000387223">
    <property type="component" value="Unassembled WGS sequence"/>
</dbReference>